<dbReference type="Gene3D" id="1.10.274.110">
    <property type="match status" value="2"/>
</dbReference>
<keyword evidence="2" id="KW-0238">DNA-binding</keyword>
<evidence type="ECO:0000256" key="4">
    <source>
        <dbReference type="SAM" id="MobiDB-lite"/>
    </source>
</evidence>
<organism evidence="5 6">
    <name type="scientific">Limnobaculum zhutongyuii</name>
    <dbReference type="NCBI Taxonomy" id="2498113"/>
    <lineage>
        <taxon>Bacteria</taxon>
        <taxon>Pseudomonadati</taxon>
        <taxon>Pseudomonadota</taxon>
        <taxon>Gammaproteobacteria</taxon>
        <taxon>Enterobacterales</taxon>
        <taxon>Budviciaceae</taxon>
        <taxon>Limnobaculum</taxon>
    </lineage>
</organism>
<evidence type="ECO:0000256" key="3">
    <source>
        <dbReference type="ARBA" id="ARBA00023163"/>
    </source>
</evidence>
<evidence type="ECO:0000313" key="6">
    <source>
        <dbReference type="Proteomes" id="UP000293154"/>
    </source>
</evidence>
<dbReference type="KEGG" id="prag:EKN56_12690"/>
<evidence type="ECO:0000313" key="5">
    <source>
        <dbReference type="EMBL" id="QBH97176.1"/>
    </source>
</evidence>
<dbReference type="RefSeq" id="WP_130592114.1">
    <property type="nucleotide sequence ID" value="NZ_CP034752.1"/>
</dbReference>
<gene>
    <name evidence="5" type="ORF">EKN56_12690</name>
</gene>
<keyword evidence="3" id="KW-0804">Transcription</keyword>
<dbReference type="SUPFAM" id="SSF57938">
    <property type="entry name" value="DnaJ/Hsp40 cysteine-rich domain"/>
    <property type="match status" value="1"/>
</dbReference>
<dbReference type="HAMAP" id="MF_04158">
    <property type="entry name" value="Antitermination_lambda"/>
    <property type="match status" value="1"/>
</dbReference>
<evidence type="ECO:0000256" key="2">
    <source>
        <dbReference type="ARBA" id="ARBA00023125"/>
    </source>
</evidence>
<dbReference type="Proteomes" id="UP000293154">
    <property type="component" value="Chromosome"/>
</dbReference>
<dbReference type="InterPro" id="IPR003222">
    <property type="entry name" value="Antitermntn"/>
</dbReference>
<proteinExistence type="inferred from homology"/>
<sequence length="260" mass="28526">MKLESSLKHFSPQGMTITDTPNGTSADRLTGTDVMAAIGMTKAKASFGISAFLGKTGISTEDKKKAIHELIQYAYQKAPKLVGKVAGRRMARCMQILATLAYEEYSHSAGASVTCHSCYGKGTVEVWRDVVKYPGYIGADGEEKIPPVIEREIVRELCQPCNGKGVIYKRCRNCKGTGKAIDRDATKDAGAPVIKGCERCGGKGYSRMPSSVAYRAITALLPELNERTWRRNWKPLYDLLVTKCDIEESVAADEFQKITK</sequence>
<dbReference type="EMBL" id="CP034752">
    <property type="protein sequence ID" value="QBH97176.1"/>
    <property type="molecule type" value="Genomic_DNA"/>
</dbReference>
<dbReference type="AlphaFoldDB" id="A0A411WM05"/>
<keyword evidence="6" id="KW-1185">Reference proteome</keyword>
<dbReference type="Pfam" id="PF03589">
    <property type="entry name" value="Antiterm"/>
    <property type="match status" value="2"/>
</dbReference>
<protein>
    <submittedName>
        <fullName evidence="5">Antitermination protein</fullName>
    </submittedName>
</protein>
<feature type="region of interest" description="Disordered" evidence="4">
    <location>
        <begin position="1"/>
        <end position="24"/>
    </location>
</feature>
<dbReference type="GO" id="GO:0003677">
    <property type="term" value="F:DNA binding"/>
    <property type="evidence" value="ECO:0007669"/>
    <property type="project" value="UniProtKB-KW"/>
</dbReference>
<dbReference type="OrthoDB" id="6572202at2"/>
<keyword evidence="1" id="KW-0805">Transcription regulation</keyword>
<accession>A0A411WM05</accession>
<dbReference type="InterPro" id="IPR036410">
    <property type="entry name" value="HSP_DnaJ_Cys-rich_dom_sf"/>
</dbReference>
<reference evidence="5 6" key="1">
    <citation type="submission" date="2019-03" db="EMBL/GenBank/DDBJ databases">
        <title>Pragia sp. nov. isolated from the gut tract of Carduelis flavirostris.</title>
        <authorList>
            <person name="Ge Y."/>
        </authorList>
    </citation>
    <scope>NUCLEOTIDE SEQUENCE [LARGE SCALE GENOMIC DNA]</scope>
    <source>
        <strain evidence="5 6">CF-458</strain>
    </source>
</reference>
<evidence type="ECO:0000256" key="1">
    <source>
        <dbReference type="ARBA" id="ARBA00023015"/>
    </source>
</evidence>
<feature type="compositionally biased region" description="Polar residues" evidence="4">
    <location>
        <begin position="13"/>
        <end position="24"/>
    </location>
</feature>
<dbReference type="InterPro" id="IPR038500">
    <property type="entry name" value="Antitermination_sf"/>
</dbReference>
<dbReference type="GO" id="GO:0006355">
    <property type="term" value="P:regulation of DNA-templated transcription"/>
    <property type="evidence" value="ECO:0007669"/>
    <property type="project" value="InterPro"/>
</dbReference>
<name>A0A411WM05_9GAMM</name>